<feature type="domain" description="Carbohydrate kinase FGGY C-terminal" evidence="9">
    <location>
        <begin position="242"/>
        <end position="430"/>
    </location>
</feature>
<evidence type="ECO:0000256" key="6">
    <source>
        <dbReference type="ARBA" id="ARBA00043149"/>
    </source>
</evidence>
<feature type="domain" description="Carbohydrate kinase FGGY N-terminal" evidence="8">
    <location>
        <begin position="4"/>
        <end position="215"/>
    </location>
</feature>
<dbReference type="PROSITE" id="PS00933">
    <property type="entry name" value="FGGY_KINASES_1"/>
    <property type="match status" value="1"/>
</dbReference>
<protein>
    <recommendedName>
        <fullName evidence="6">ATP:glycerol 3-phosphotransferase</fullName>
    </recommendedName>
</protein>
<evidence type="ECO:0000256" key="1">
    <source>
        <dbReference type="ARBA" id="ARBA00009156"/>
    </source>
</evidence>
<evidence type="ECO:0000256" key="7">
    <source>
        <dbReference type="RuleBase" id="RU003733"/>
    </source>
</evidence>
<evidence type="ECO:0000259" key="9">
    <source>
        <dbReference type="Pfam" id="PF02782"/>
    </source>
</evidence>
<dbReference type="Pfam" id="PF02782">
    <property type="entry name" value="FGGY_C"/>
    <property type="match status" value="1"/>
</dbReference>
<dbReference type="RefSeq" id="WP_207415124.1">
    <property type="nucleotide sequence ID" value="NZ_CP061179.1"/>
</dbReference>
<comment type="similarity">
    <text evidence="1 7">Belongs to the FGGY kinase family.</text>
</comment>
<evidence type="ECO:0000256" key="3">
    <source>
        <dbReference type="ARBA" id="ARBA00022741"/>
    </source>
</evidence>
<organism evidence="10 11">
    <name type="scientific">Roseomonas haemaphysalidis</name>
    <dbReference type="NCBI Taxonomy" id="2768162"/>
    <lineage>
        <taxon>Bacteria</taxon>
        <taxon>Pseudomonadati</taxon>
        <taxon>Pseudomonadota</taxon>
        <taxon>Alphaproteobacteria</taxon>
        <taxon>Acetobacterales</taxon>
        <taxon>Roseomonadaceae</taxon>
        <taxon>Roseomonas</taxon>
    </lineage>
</organism>
<keyword evidence="4 7" id="KW-0418">Kinase</keyword>
<keyword evidence="11" id="KW-1185">Reference proteome</keyword>
<evidence type="ECO:0000256" key="5">
    <source>
        <dbReference type="ARBA" id="ARBA00022840"/>
    </source>
</evidence>
<dbReference type="InterPro" id="IPR018484">
    <property type="entry name" value="FGGY_N"/>
</dbReference>
<gene>
    <name evidence="10" type="ORF">IAI61_01645</name>
</gene>
<keyword evidence="5" id="KW-0067">ATP-binding</keyword>
<dbReference type="InterPro" id="IPR000577">
    <property type="entry name" value="Carb_kinase_FGGY"/>
</dbReference>
<dbReference type="EMBL" id="JACTNG010000001">
    <property type="protein sequence ID" value="MBO1077717.1"/>
    <property type="molecule type" value="Genomic_DNA"/>
</dbReference>
<dbReference type="PIRSF" id="PIRSF000538">
    <property type="entry name" value="GlpK"/>
    <property type="match status" value="1"/>
</dbReference>
<dbReference type="PROSITE" id="PS00445">
    <property type="entry name" value="FGGY_KINASES_2"/>
    <property type="match status" value="1"/>
</dbReference>
<evidence type="ECO:0000256" key="2">
    <source>
        <dbReference type="ARBA" id="ARBA00022679"/>
    </source>
</evidence>
<dbReference type="InterPro" id="IPR018485">
    <property type="entry name" value="FGGY_C"/>
</dbReference>
<dbReference type="GO" id="GO:0016301">
    <property type="term" value="F:kinase activity"/>
    <property type="evidence" value="ECO:0007669"/>
    <property type="project" value="UniProtKB-KW"/>
</dbReference>
<keyword evidence="3" id="KW-0547">Nucleotide-binding</keyword>
<reference evidence="10 11" key="1">
    <citation type="submission" date="2020-09" db="EMBL/GenBank/DDBJ databases">
        <title>Roseomonas.</title>
        <authorList>
            <person name="Zhu W."/>
        </authorList>
    </citation>
    <scope>NUCLEOTIDE SEQUENCE [LARGE SCALE GENOMIC DNA]</scope>
    <source>
        <strain evidence="10 11">573</strain>
    </source>
</reference>
<dbReference type="SUPFAM" id="SSF53067">
    <property type="entry name" value="Actin-like ATPase domain"/>
    <property type="match status" value="2"/>
</dbReference>
<evidence type="ECO:0000313" key="10">
    <source>
        <dbReference type="EMBL" id="MBO1077717.1"/>
    </source>
</evidence>
<evidence type="ECO:0000259" key="8">
    <source>
        <dbReference type="Pfam" id="PF00370"/>
    </source>
</evidence>
<dbReference type="PANTHER" id="PTHR10196:SF69">
    <property type="entry name" value="GLYCEROL KINASE"/>
    <property type="match status" value="1"/>
</dbReference>
<dbReference type="Gene3D" id="3.30.420.40">
    <property type="match status" value="2"/>
</dbReference>
<dbReference type="InterPro" id="IPR018483">
    <property type="entry name" value="Carb_kinase_FGGY_CS"/>
</dbReference>
<dbReference type="Pfam" id="PF00370">
    <property type="entry name" value="FGGY_N"/>
    <property type="match status" value="1"/>
</dbReference>
<comment type="caution">
    <text evidence="10">The sequence shown here is derived from an EMBL/GenBank/DDBJ whole genome shotgun (WGS) entry which is preliminary data.</text>
</comment>
<name>A0ABS3KL39_9PROT</name>
<sequence length="475" mass="49669">MSGVLALDQGTTSSKAYLWRDGGLTLVGQRKHRQIRPRPGWVEHDAGEILSHLGELLRLAGPCAAVGLANQGETVVAWDAETGQPLHHAIVWQDERTADALARLKAQGVEALTLERAGLPLDAYFSAGKLRWLLDHAEGARALLRQGRLRLGTSDAFFLHRLAGWCATDPSTASRTSLMDLRRLCWDAELCAAFGVPVECLPEIRPTTGDFGVTAGGARVVASVVDQQASLFGHGCRAAGDLKITFGTGAFALGLTGAAPVSDNTGGLLPTCAWQMEGQPPLFALDGGMLTAGAAVEWLRDCGLLPGGHAELDGFTGPSAIQRGLAFVPALAGLGSPHWDRATRGTWLGLDLSTGPADLRRAVLEGIALRAAELVRSLHGALGGGTGRIAVDGGLSRSGYFTQFLADALDAPVEVAGSADVTALGVLHLCLEALGRPERPAPDGTRRVLPEAPVPAALHARFARAVELARGWPGG</sequence>
<evidence type="ECO:0000256" key="4">
    <source>
        <dbReference type="ARBA" id="ARBA00022777"/>
    </source>
</evidence>
<dbReference type="PANTHER" id="PTHR10196">
    <property type="entry name" value="SUGAR KINASE"/>
    <property type="match status" value="1"/>
</dbReference>
<dbReference type="InterPro" id="IPR043129">
    <property type="entry name" value="ATPase_NBD"/>
</dbReference>
<accession>A0ABS3KL39</accession>
<dbReference type="Proteomes" id="UP001518989">
    <property type="component" value="Unassembled WGS sequence"/>
</dbReference>
<keyword evidence="2 7" id="KW-0808">Transferase</keyword>
<proteinExistence type="inferred from homology"/>
<evidence type="ECO:0000313" key="11">
    <source>
        <dbReference type="Proteomes" id="UP001518989"/>
    </source>
</evidence>